<protein>
    <submittedName>
        <fullName evidence="1">Uncharacterized protein</fullName>
    </submittedName>
</protein>
<reference evidence="1 2" key="1">
    <citation type="journal article" date="2019" name="Sci. Rep.">
        <title>Orb-weaving spider Araneus ventricosus genome elucidates the spidroin gene catalogue.</title>
        <authorList>
            <person name="Kono N."/>
            <person name="Nakamura H."/>
            <person name="Ohtoshi R."/>
            <person name="Moran D.A.P."/>
            <person name="Shinohara A."/>
            <person name="Yoshida Y."/>
            <person name="Fujiwara M."/>
            <person name="Mori M."/>
            <person name="Tomita M."/>
            <person name="Arakawa K."/>
        </authorList>
    </citation>
    <scope>NUCLEOTIDE SEQUENCE [LARGE SCALE GENOMIC DNA]</scope>
</reference>
<keyword evidence="2" id="KW-1185">Reference proteome</keyword>
<dbReference type="OrthoDB" id="6419872at2759"/>
<comment type="caution">
    <text evidence="1">The sequence shown here is derived from an EMBL/GenBank/DDBJ whole genome shotgun (WGS) entry which is preliminary data.</text>
</comment>
<dbReference type="AlphaFoldDB" id="A0A4Y2LZZ4"/>
<dbReference type="Proteomes" id="UP000499080">
    <property type="component" value="Unassembled WGS sequence"/>
</dbReference>
<proteinExistence type="predicted"/>
<name>A0A4Y2LZZ4_ARAVE</name>
<evidence type="ECO:0000313" key="2">
    <source>
        <dbReference type="Proteomes" id="UP000499080"/>
    </source>
</evidence>
<accession>A0A4Y2LZZ4</accession>
<evidence type="ECO:0000313" key="1">
    <source>
        <dbReference type="EMBL" id="GBN19730.1"/>
    </source>
</evidence>
<organism evidence="1 2">
    <name type="scientific">Araneus ventricosus</name>
    <name type="common">Orbweaver spider</name>
    <name type="synonym">Epeira ventricosa</name>
    <dbReference type="NCBI Taxonomy" id="182803"/>
    <lineage>
        <taxon>Eukaryota</taxon>
        <taxon>Metazoa</taxon>
        <taxon>Ecdysozoa</taxon>
        <taxon>Arthropoda</taxon>
        <taxon>Chelicerata</taxon>
        <taxon>Arachnida</taxon>
        <taxon>Araneae</taxon>
        <taxon>Araneomorphae</taxon>
        <taxon>Entelegynae</taxon>
        <taxon>Araneoidea</taxon>
        <taxon>Araneidae</taxon>
        <taxon>Araneus</taxon>
    </lineage>
</organism>
<gene>
    <name evidence="1" type="ORF">AVEN_261806_1</name>
</gene>
<dbReference type="EMBL" id="BGPR01006520">
    <property type="protein sequence ID" value="GBN19730.1"/>
    <property type="molecule type" value="Genomic_DNA"/>
</dbReference>
<sequence length="268" mass="30619">MEYPNLIQYTLACPVLKKTIHEMAVGSGTLNLVHPDWESRLHEYSVHRRHLKKEVAFSKGRACRQDKAHVRNISIPSNAYKVIVLGKLSCSRSKSQELDGPPGDIHFVARECPPLTRIAEAMKDSPSQKLHDGAILFMEHCDPALCNQCLTAHTQRRVPWDRRRNWCVLKTRKFNGMKLEHDFKTKLVPVLEGLGSFYAIAQLNIFSRTTFGEDTFKIGGKIKDLIVFQESAILPRVEEIVFSERSTIPSIEFPEEENGDEEELENIH</sequence>